<protein>
    <submittedName>
        <fullName evidence="6">Glyoxylase-like metal-dependent hydrolase (Beta-lactamase superfamily II)</fullName>
    </submittedName>
</protein>
<dbReference type="SUPFAM" id="SSF56281">
    <property type="entry name" value="Metallo-hydrolase/oxidoreductase"/>
    <property type="match status" value="1"/>
</dbReference>
<evidence type="ECO:0000256" key="2">
    <source>
        <dbReference type="ARBA" id="ARBA00022723"/>
    </source>
</evidence>
<dbReference type="GO" id="GO:0016787">
    <property type="term" value="F:hydrolase activity"/>
    <property type="evidence" value="ECO:0007669"/>
    <property type="project" value="UniProtKB-KW"/>
</dbReference>
<organism evidence="6 7">
    <name type="scientific">Roseibium hamelinense</name>
    <dbReference type="NCBI Taxonomy" id="150831"/>
    <lineage>
        <taxon>Bacteria</taxon>
        <taxon>Pseudomonadati</taxon>
        <taxon>Pseudomonadota</taxon>
        <taxon>Alphaproteobacteria</taxon>
        <taxon>Hyphomicrobiales</taxon>
        <taxon>Stappiaceae</taxon>
        <taxon>Roseibium</taxon>
    </lineage>
</organism>
<dbReference type="OrthoDB" id="9773738at2"/>
<dbReference type="AlphaFoldDB" id="A0A562T853"/>
<comment type="similarity">
    <text evidence="1">Belongs to the metallo-beta-lactamase superfamily.</text>
</comment>
<dbReference type="RefSeq" id="WP_145342234.1">
    <property type="nucleotide sequence ID" value="NZ_SMLY01000041.1"/>
</dbReference>
<keyword evidence="3 6" id="KW-0378">Hydrolase</keyword>
<dbReference type="PROSITE" id="PS51318">
    <property type="entry name" value="TAT"/>
    <property type="match status" value="1"/>
</dbReference>
<evidence type="ECO:0000313" key="6">
    <source>
        <dbReference type="EMBL" id="TWI89533.1"/>
    </source>
</evidence>
<evidence type="ECO:0000256" key="4">
    <source>
        <dbReference type="ARBA" id="ARBA00022833"/>
    </source>
</evidence>
<sequence>MNEGTISLNRRGLLAGALTGGAAVAAAGGLSLTAGSAEAAAPLAGAPMAGALRRKVGAFEVTALLDGYLQLGPELIIGLDDAEAAKLRKAAFVEGTALTGPVSAYLVNTGDKLVLIDAGTSDKMGPTLGHLGKALEAAGVTPDQIDAVLITHMHPDHLFGVLTPAGGKAFQNAELILPETDNTFWYDDANMNAAPEQFKPFFLGARAAADAYKSAQSMFTGAKEIVPGITAKPMPGHTPGHTGYVIESGGERLIIAADVVHASVYQFAKPDWAIGFDIDPAMAVSARKAFFDEAAADRVMFAGMHIPFPGFGHVVKDGEGYRFVSADWPYTF</sequence>
<keyword evidence="7" id="KW-1185">Reference proteome</keyword>
<dbReference type="InterPro" id="IPR036866">
    <property type="entry name" value="RibonucZ/Hydroxyglut_hydro"/>
</dbReference>
<dbReference type="Pfam" id="PF00753">
    <property type="entry name" value="Lactamase_B"/>
    <property type="match status" value="1"/>
</dbReference>
<keyword evidence="4" id="KW-0862">Zinc</keyword>
<reference evidence="6 7" key="1">
    <citation type="submission" date="2019-07" db="EMBL/GenBank/DDBJ databases">
        <title>Genomic Encyclopedia of Archaeal and Bacterial Type Strains, Phase II (KMG-II): from individual species to whole genera.</title>
        <authorList>
            <person name="Goeker M."/>
        </authorList>
    </citation>
    <scope>NUCLEOTIDE SEQUENCE [LARGE SCALE GENOMIC DNA]</scope>
    <source>
        <strain evidence="6 7">ATCC BAA-252</strain>
    </source>
</reference>
<feature type="domain" description="Metallo-beta-lactamase" evidence="5">
    <location>
        <begin position="101"/>
        <end position="305"/>
    </location>
</feature>
<evidence type="ECO:0000259" key="5">
    <source>
        <dbReference type="SMART" id="SM00849"/>
    </source>
</evidence>
<dbReference type="CDD" id="cd07720">
    <property type="entry name" value="OPHC2-like_MBL-fold"/>
    <property type="match status" value="1"/>
</dbReference>
<proteinExistence type="inferred from homology"/>
<dbReference type="Gene3D" id="3.60.15.10">
    <property type="entry name" value="Ribonuclease Z/Hydroxyacylglutathione hydrolase-like"/>
    <property type="match status" value="1"/>
</dbReference>
<evidence type="ECO:0000256" key="1">
    <source>
        <dbReference type="ARBA" id="ARBA00007749"/>
    </source>
</evidence>
<dbReference type="InterPro" id="IPR006311">
    <property type="entry name" value="TAT_signal"/>
</dbReference>
<name>A0A562T853_9HYPH</name>
<dbReference type="PANTHER" id="PTHR42978">
    <property type="entry name" value="QUORUM-QUENCHING LACTONASE YTNP-RELATED-RELATED"/>
    <property type="match status" value="1"/>
</dbReference>
<dbReference type="EMBL" id="VLLF01000003">
    <property type="protein sequence ID" value="TWI89533.1"/>
    <property type="molecule type" value="Genomic_DNA"/>
</dbReference>
<dbReference type="GO" id="GO:0046872">
    <property type="term" value="F:metal ion binding"/>
    <property type="evidence" value="ECO:0007669"/>
    <property type="project" value="UniProtKB-KW"/>
</dbReference>
<keyword evidence="2" id="KW-0479">Metal-binding</keyword>
<evidence type="ECO:0000256" key="3">
    <source>
        <dbReference type="ARBA" id="ARBA00022801"/>
    </source>
</evidence>
<dbReference type="InterPro" id="IPR051013">
    <property type="entry name" value="MBL_superfamily_lactonases"/>
</dbReference>
<gene>
    <name evidence="6" type="ORF">JM93_01736</name>
</gene>
<dbReference type="InterPro" id="IPR001279">
    <property type="entry name" value="Metallo-B-lactamas"/>
</dbReference>
<comment type="caution">
    <text evidence="6">The sequence shown here is derived from an EMBL/GenBank/DDBJ whole genome shotgun (WGS) entry which is preliminary data.</text>
</comment>
<dbReference type="Proteomes" id="UP000320593">
    <property type="component" value="Unassembled WGS sequence"/>
</dbReference>
<dbReference type="SMART" id="SM00849">
    <property type="entry name" value="Lactamase_B"/>
    <property type="match status" value="1"/>
</dbReference>
<accession>A0A562T853</accession>
<dbReference type="PANTHER" id="PTHR42978:SF6">
    <property type="entry name" value="QUORUM-QUENCHING LACTONASE YTNP-RELATED"/>
    <property type="match status" value="1"/>
</dbReference>
<evidence type="ECO:0000313" key="7">
    <source>
        <dbReference type="Proteomes" id="UP000320593"/>
    </source>
</evidence>